<accession>A0A0G3H6F7</accession>
<reference evidence="8" key="2">
    <citation type="submission" date="2015-05" db="EMBL/GenBank/DDBJ databases">
        <title>Complete genome sequence of Corynebacterium testudinoris DSM 44614, recovered from necrotic lesions in the mouth of a tortoise.</title>
        <authorList>
            <person name="Ruckert C."/>
            <person name="Albersmeier A."/>
            <person name="Winkler A."/>
            <person name="Tauch A."/>
        </authorList>
    </citation>
    <scope>NUCLEOTIDE SEQUENCE [LARGE SCALE GENOMIC DNA]</scope>
    <source>
        <strain evidence="8">DSM 44614</strain>
    </source>
</reference>
<dbReference type="InterPro" id="IPR017500">
    <property type="entry name" value="Phage_infect_YhgE_N"/>
</dbReference>
<dbReference type="NCBIfam" id="TIGR03057">
    <property type="entry name" value="xxxLxxG_by_4"/>
    <property type="match status" value="7"/>
</dbReference>
<evidence type="ECO:0000256" key="5">
    <source>
        <dbReference type="SAM" id="Phobius"/>
    </source>
</evidence>
<feature type="transmembrane region" description="Helical" evidence="5">
    <location>
        <begin position="551"/>
        <end position="572"/>
    </location>
</feature>
<dbReference type="NCBIfam" id="TIGR03061">
    <property type="entry name" value="pip_yhgE_Nterm"/>
    <property type="match status" value="1"/>
</dbReference>
<evidence type="ECO:0000259" key="6">
    <source>
        <dbReference type="Pfam" id="PF12698"/>
    </source>
</evidence>
<reference evidence="7 8" key="1">
    <citation type="journal article" date="2015" name="Genome Announc.">
        <title>Complete Genome Sequence of the Type Strain Corynebacterium testudinoris DSM 44614, Recovered from Necrotic Lesions in the Mouth of a Tortoise.</title>
        <authorList>
            <person name="Ruckert C."/>
            <person name="Kriete M."/>
            <person name="Jaenicke S."/>
            <person name="Winkler A."/>
            <person name="Tauch A."/>
        </authorList>
    </citation>
    <scope>NUCLEOTIDE SEQUENCE [LARGE SCALE GENOMIC DNA]</scope>
    <source>
        <strain evidence="7 8">DSM 44614</strain>
    </source>
</reference>
<feature type="transmembrane region" description="Helical" evidence="5">
    <location>
        <begin position="20"/>
        <end position="44"/>
    </location>
</feature>
<feature type="domain" description="ABC-2 type transporter transmembrane" evidence="6">
    <location>
        <begin position="427"/>
        <end position="654"/>
    </location>
</feature>
<feature type="transmembrane region" description="Helical" evidence="5">
    <location>
        <begin position="517"/>
        <end position="539"/>
    </location>
</feature>
<dbReference type="InterPro" id="IPR051328">
    <property type="entry name" value="T7SS_ABC-Transporter"/>
</dbReference>
<organism evidence="7 8">
    <name type="scientific">Corynebacterium testudinoris</name>
    <dbReference type="NCBI Taxonomy" id="136857"/>
    <lineage>
        <taxon>Bacteria</taxon>
        <taxon>Bacillati</taxon>
        <taxon>Actinomycetota</taxon>
        <taxon>Actinomycetes</taxon>
        <taxon>Mycobacteriales</taxon>
        <taxon>Corynebacteriaceae</taxon>
        <taxon>Corynebacterium</taxon>
    </lineage>
</organism>
<dbReference type="GO" id="GO:0140359">
    <property type="term" value="F:ABC-type transporter activity"/>
    <property type="evidence" value="ECO:0007669"/>
    <property type="project" value="InterPro"/>
</dbReference>
<feature type="domain" description="ABC-2 type transporter transmembrane" evidence="6">
    <location>
        <begin position="27"/>
        <end position="165"/>
    </location>
</feature>
<evidence type="ECO:0000313" key="7">
    <source>
        <dbReference type="EMBL" id="AKK08986.1"/>
    </source>
</evidence>
<evidence type="ECO:0000256" key="3">
    <source>
        <dbReference type="ARBA" id="ARBA00022989"/>
    </source>
</evidence>
<dbReference type="PANTHER" id="PTHR43077">
    <property type="entry name" value="TRANSPORT PERMEASE YVFS-RELATED"/>
    <property type="match status" value="1"/>
</dbReference>
<protein>
    <submittedName>
        <fullName evidence="7">YhgE/Pip-like protein</fullName>
    </submittedName>
</protein>
<dbReference type="SUPFAM" id="SSF101967">
    <property type="entry name" value="Adhesin YadA, collagen-binding domain"/>
    <property type="match status" value="1"/>
</dbReference>
<keyword evidence="4 5" id="KW-0472">Membrane</keyword>
<evidence type="ECO:0000313" key="8">
    <source>
        <dbReference type="Proteomes" id="UP000035540"/>
    </source>
</evidence>
<dbReference type="AlphaFoldDB" id="A0A0G3H6F7"/>
<dbReference type="SUPFAM" id="SSF58104">
    <property type="entry name" value="Methyl-accepting chemotaxis protein (MCP) signaling domain"/>
    <property type="match status" value="1"/>
</dbReference>
<dbReference type="PANTHER" id="PTHR43077:SF5">
    <property type="entry name" value="PHAGE INFECTION PROTEIN"/>
    <property type="match status" value="1"/>
</dbReference>
<evidence type="ECO:0000256" key="1">
    <source>
        <dbReference type="ARBA" id="ARBA00004141"/>
    </source>
</evidence>
<dbReference type="NCBIfam" id="TIGR03062">
    <property type="entry name" value="pip_yhgE_Cterm"/>
    <property type="match status" value="1"/>
</dbReference>
<dbReference type="GO" id="GO:0016020">
    <property type="term" value="C:membrane"/>
    <property type="evidence" value="ECO:0007669"/>
    <property type="project" value="UniProtKB-SubCell"/>
</dbReference>
<dbReference type="EMBL" id="CP011545">
    <property type="protein sequence ID" value="AKK08986.1"/>
    <property type="molecule type" value="Genomic_DNA"/>
</dbReference>
<feature type="transmembrane region" description="Helical" evidence="5">
    <location>
        <begin position="475"/>
        <end position="496"/>
    </location>
</feature>
<proteinExistence type="predicted"/>
<dbReference type="STRING" id="136857.CTEST_07780"/>
<dbReference type="InterPro" id="IPR011049">
    <property type="entry name" value="Serralysin-like_metalloprot_C"/>
</dbReference>
<keyword evidence="2 5" id="KW-0812">Transmembrane</keyword>
<evidence type="ECO:0000256" key="2">
    <source>
        <dbReference type="ARBA" id="ARBA00022692"/>
    </source>
</evidence>
<dbReference type="Pfam" id="PF12698">
    <property type="entry name" value="ABC2_membrane_3"/>
    <property type="match status" value="2"/>
</dbReference>
<evidence type="ECO:0000256" key="4">
    <source>
        <dbReference type="ARBA" id="ARBA00023136"/>
    </source>
</evidence>
<keyword evidence="8" id="KW-1185">Reference proteome</keyword>
<feature type="transmembrane region" description="Helical" evidence="5">
    <location>
        <begin position="579"/>
        <end position="597"/>
    </location>
</feature>
<comment type="subcellular location">
    <subcellularLocation>
        <location evidence="1">Membrane</location>
        <topology evidence="1">Multi-pass membrane protein</topology>
    </subcellularLocation>
</comment>
<dbReference type="Gene3D" id="1.10.287.950">
    <property type="entry name" value="Methyl-accepting chemotaxis protein"/>
    <property type="match status" value="1"/>
</dbReference>
<name>A0A0G3H6F7_9CORY</name>
<dbReference type="InterPro" id="IPR017501">
    <property type="entry name" value="Phage_infect_YhgE_C"/>
</dbReference>
<keyword evidence="3 5" id="KW-1133">Transmembrane helix</keyword>
<dbReference type="KEGG" id="cted:CTEST_07780"/>
<dbReference type="Gene3D" id="3.40.1710.10">
    <property type="entry name" value="abc type-2 transporter like domain"/>
    <property type="match status" value="1"/>
</dbReference>
<feature type="transmembrane region" description="Helical" evidence="5">
    <location>
        <begin position="635"/>
        <end position="657"/>
    </location>
</feature>
<dbReference type="InterPro" id="IPR013525">
    <property type="entry name" value="ABC2_TM"/>
</dbReference>
<dbReference type="Proteomes" id="UP000035540">
    <property type="component" value="Chromosome"/>
</dbReference>
<sequence>MMLNGLHLGSELKRFSRGKLPPLALTVIVMLPLLFGGLFVWSYWDPVDRINKMPIALVNSDEGATVDGQQLNAASQIVDKLQESDQVRLEQVSSQDAMSGVNDGTYYFAIEFPTDFSEAAVSANSDTPHQAKLNVVFNTNNGFMAMTLGNQVVVRIIDTINEELGAEVASKLLVGFNTIGDGLQQAGDGASQLAEGTGTAEDGATQLADGATQLNDGLTTAQDGVDKLADGAQQLDDGINTAASGADQLASGLTRLQSATDELGAGAGQVADGVDQLTGFASGIEQTQQQLLAPLVNLSASLRATGLPQAMAAADQADQIIAGLQNPNGNNVSELISKLDQLNAGAKTIHTQLADPAAAYRSGVDSATAASGQLATGLHTLADGSQQLVVGTQTLADGTSKLVEGSNQLTVGANSLATGLVQLDDGSNELALKLNESATQVPHFPEDTLDDSARNVSSPATLNYTKASTQLFGEGLAPIFISLGLFMGGTVCFMLLRPLQRRAVDAGANPLRVVMASYIPAMLVGLAQATVMFGIQRLFIGVHAVSELGMWAAMCLTSMAFMAITQGLNVVFGTTVGRVLCIALMSLQIVSSGGIYPPETQPLPLKWFHTYDPMTYSVNLIRQAMFGISPGDDRAYQAIIVLVCIALGMFLASSLAARRERHIRMKDFHPEVAV</sequence>
<dbReference type="InterPro" id="IPR023908">
    <property type="entry name" value="xxxLxxG_rpt"/>
</dbReference>
<dbReference type="PATRIC" id="fig|136857.5.peg.1546"/>
<gene>
    <name evidence="7" type="ORF">CTEST_07780</name>
</gene>